<sequence>MCKVVYFLAIVALSMAAQNVQKREVFISSNYPVNTLSYNSIVPSVYYGGSPFIYGSPFYGSPFVTFEKPKEKKEGEEKKEEKVEEKKEAENKEEGDKKDEKKEEEVKTVQYIIPSFSSYPFWYRK</sequence>
<evidence type="ECO:0000256" key="1">
    <source>
        <dbReference type="SAM" id="MobiDB-lite"/>
    </source>
</evidence>
<keyword evidence="2" id="KW-0732">Signal</keyword>
<gene>
    <name evidence="3" type="ORF">PFISCL1PPCAC_15857</name>
</gene>
<dbReference type="EMBL" id="BTSY01000004">
    <property type="protein sequence ID" value="GMT24560.1"/>
    <property type="molecule type" value="Genomic_DNA"/>
</dbReference>
<evidence type="ECO:0000313" key="4">
    <source>
        <dbReference type="Proteomes" id="UP001432322"/>
    </source>
</evidence>
<keyword evidence="4" id="KW-1185">Reference proteome</keyword>
<evidence type="ECO:0000256" key="2">
    <source>
        <dbReference type="SAM" id="SignalP"/>
    </source>
</evidence>
<protein>
    <submittedName>
        <fullName evidence="3">Uncharacterized protein</fullName>
    </submittedName>
</protein>
<dbReference type="AlphaFoldDB" id="A0AAV5VYC7"/>
<comment type="caution">
    <text evidence="3">The sequence shown here is derived from an EMBL/GenBank/DDBJ whole genome shotgun (WGS) entry which is preliminary data.</text>
</comment>
<feature type="chain" id="PRO_5043988976" evidence="2">
    <location>
        <begin position="17"/>
        <end position="125"/>
    </location>
</feature>
<dbReference type="Proteomes" id="UP001432322">
    <property type="component" value="Unassembled WGS sequence"/>
</dbReference>
<reference evidence="3" key="1">
    <citation type="submission" date="2023-10" db="EMBL/GenBank/DDBJ databases">
        <title>Genome assembly of Pristionchus species.</title>
        <authorList>
            <person name="Yoshida K."/>
            <person name="Sommer R.J."/>
        </authorList>
    </citation>
    <scope>NUCLEOTIDE SEQUENCE</scope>
    <source>
        <strain evidence="3">RS5133</strain>
    </source>
</reference>
<feature type="region of interest" description="Disordered" evidence="1">
    <location>
        <begin position="68"/>
        <end position="106"/>
    </location>
</feature>
<accession>A0AAV5VYC7</accession>
<proteinExistence type="predicted"/>
<feature type="signal peptide" evidence="2">
    <location>
        <begin position="1"/>
        <end position="16"/>
    </location>
</feature>
<evidence type="ECO:0000313" key="3">
    <source>
        <dbReference type="EMBL" id="GMT24560.1"/>
    </source>
</evidence>
<name>A0AAV5VYC7_9BILA</name>
<organism evidence="3 4">
    <name type="scientific">Pristionchus fissidentatus</name>
    <dbReference type="NCBI Taxonomy" id="1538716"/>
    <lineage>
        <taxon>Eukaryota</taxon>
        <taxon>Metazoa</taxon>
        <taxon>Ecdysozoa</taxon>
        <taxon>Nematoda</taxon>
        <taxon>Chromadorea</taxon>
        <taxon>Rhabditida</taxon>
        <taxon>Rhabditina</taxon>
        <taxon>Diplogasteromorpha</taxon>
        <taxon>Diplogasteroidea</taxon>
        <taxon>Neodiplogasteridae</taxon>
        <taxon>Pristionchus</taxon>
    </lineage>
</organism>